<evidence type="ECO:0000256" key="2">
    <source>
        <dbReference type="ARBA" id="ARBA00022737"/>
    </source>
</evidence>
<dbReference type="EMBL" id="VCGU01000002">
    <property type="protein sequence ID" value="TRY79379.1"/>
    <property type="molecule type" value="Genomic_DNA"/>
</dbReference>
<proteinExistence type="inferred from homology"/>
<dbReference type="PANTHER" id="PTHR23048:SF46">
    <property type="entry name" value="TROPONIN C-LIKE ISOFORM X1"/>
    <property type="match status" value="1"/>
</dbReference>
<dbReference type="InterPro" id="IPR002048">
    <property type="entry name" value="EF_hand_dom"/>
</dbReference>
<dbReference type="OrthoDB" id="26525at2759"/>
<dbReference type="PANTHER" id="PTHR23048">
    <property type="entry name" value="MYOSIN LIGHT CHAIN 1, 3"/>
    <property type="match status" value="1"/>
</dbReference>
<dbReference type="SUPFAM" id="SSF47473">
    <property type="entry name" value="EF-hand"/>
    <property type="match status" value="1"/>
</dbReference>
<feature type="domain" description="EF-hand" evidence="8">
    <location>
        <begin position="141"/>
        <end position="173"/>
    </location>
</feature>
<protein>
    <recommendedName>
        <fullName evidence="8">EF-hand domain-containing protein</fullName>
    </recommendedName>
</protein>
<comment type="function">
    <text evidence="6">Troponin is the central regulatory protein of striated muscle contraction. Tn consists of three components: Tn-I which is the inhibitor of actomyosin ATPase, Tn-T which contains the binding site for tropomyosin and Tn-C. The binding of calcium to Tn-C abolishes the inhibitory action of Tn on actin filaments.</text>
</comment>
<evidence type="ECO:0000256" key="7">
    <source>
        <dbReference type="ARBA" id="ARBA00038202"/>
    </source>
</evidence>
<feature type="domain" description="EF-hand" evidence="8">
    <location>
        <begin position="29"/>
        <end position="64"/>
    </location>
</feature>
<keyword evidence="10" id="KW-1185">Reference proteome</keyword>
<comment type="similarity">
    <text evidence="7">Belongs to the troponin C family.</text>
</comment>
<evidence type="ECO:0000256" key="3">
    <source>
        <dbReference type="ARBA" id="ARBA00022837"/>
    </source>
</evidence>
<dbReference type="GO" id="GO:0016460">
    <property type="term" value="C:myosin II complex"/>
    <property type="evidence" value="ECO:0007669"/>
    <property type="project" value="TreeGrafter"/>
</dbReference>
<dbReference type="PROSITE" id="PS00018">
    <property type="entry name" value="EF_HAND_1"/>
    <property type="match status" value="2"/>
</dbReference>
<name>A0A553PNX3_TIGCA</name>
<dbReference type="CDD" id="cd00051">
    <property type="entry name" value="EFh"/>
    <property type="match status" value="1"/>
</dbReference>
<dbReference type="AlphaFoldDB" id="A0A553PNX3"/>
<gene>
    <name evidence="9" type="ORF">TCAL_09821</name>
</gene>
<keyword evidence="4" id="KW-0007">Acetylation</keyword>
<dbReference type="PROSITE" id="PS50222">
    <property type="entry name" value="EF_HAND_2"/>
    <property type="match status" value="4"/>
</dbReference>
<keyword evidence="2" id="KW-0677">Repeat</keyword>
<keyword evidence="3" id="KW-0106">Calcium</keyword>
<evidence type="ECO:0000256" key="4">
    <source>
        <dbReference type="ARBA" id="ARBA00022990"/>
    </source>
</evidence>
<comment type="caution">
    <text evidence="9">The sequence shown here is derived from an EMBL/GenBank/DDBJ whole genome shotgun (WGS) entry which is preliminary data.</text>
</comment>
<feature type="domain" description="EF-hand" evidence="8">
    <location>
        <begin position="109"/>
        <end position="140"/>
    </location>
</feature>
<evidence type="ECO:0000256" key="5">
    <source>
        <dbReference type="ARBA" id="ARBA00023179"/>
    </source>
</evidence>
<dbReference type="InterPro" id="IPR050230">
    <property type="entry name" value="CALM/Myosin/TropC-like"/>
</dbReference>
<dbReference type="OMA" id="LQCDGQK"/>
<dbReference type="Pfam" id="PF13499">
    <property type="entry name" value="EF-hand_7"/>
    <property type="match status" value="2"/>
</dbReference>
<dbReference type="InterPro" id="IPR011992">
    <property type="entry name" value="EF-hand-dom_pair"/>
</dbReference>
<accession>A0A553PNX3</accession>
<feature type="domain" description="EF-hand" evidence="8">
    <location>
        <begin position="65"/>
        <end position="100"/>
    </location>
</feature>
<sequence length="173" mass="19894">MDSQGSSRKSSTTSNFSVSDYDTWGLEEEQVRTLKRTFDQFDSDKSGAISVEMVNTILKMMGMHVSSRALEDIIHEIDEDESGCLEFPEFIQLAAKFLIEEDEEQMKWELKEAFRIYDKHGNGYITTKVLKEILREIDSTLNEDNLEQIIEEVDEDGSGTVDFDEFMTMMTGE</sequence>
<evidence type="ECO:0000256" key="6">
    <source>
        <dbReference type="ARBA" id="ARBA00037722"/>
    </source>
</evidence>
<dbReference type="InterPro" id="IPR018247">
    <property type="entry name" value="EF_Hand_1_Ca_BS"/>
</dbReference>
<keyword evidence="1" id="KW-0479">Metal-binding</keyword>
<evidence type="ECO:0000313" key="9">
    <source>
        <dbReference type="EMBL" id="TRY79379.1"/>
    </source>
</evidence>
<dbReference type="Gene3D" id="1.10.238.10">
    <property type="entry name" value="EF-hand"/>
    <property type="match status" value="2"/>
</dbReference>
<reference evidence="9 10" key="1">
    <citation type="journal article" date="2018" name="Nat. Ecol. Evol.">
        <title>Genomic signatures of mitonuclear coevolution across populations of Tigriopus californicus.</title>
        <authorList>
            <person name="Barreto F.S."/>
            <person name="Watson E.T."/>
            <person name="Lima T.G."/>
            <person name="Willett C.S."/>
            <person name="Edmands S."/>
            <person name="Li W."/>
            <person name="Burton R.S."/>
        </authorList>
    </citation>
    <scope>NUCLEOTIDE SEQUENCE [LARGE SCALE GENOMIC DNA]</scope>
    <source>
        <strain evidence="9 10">San Diego</strain>
    </source>
</reference>
<dbReference type="SMART" id="SM00054">
    <property type="entry name" value="EFh"/>
    <property type="match status" value="4"/>
</dbReference>
<dbReference type="STRING" id="6832.A0A553PNX3"/>
<dbReference type="Proteomes" id="UP000318571">
    <property type="component" value="Chromosome 6"/>
</dbReference>
<dbReference type="FunFam" id="1.10.238.10:FF:000178">
    <property type="entry name" value="Calmodulin-2 A"/>
    <property type="match status" value="2"/>
</dbReference>
<evidence type="ECO:0000259" key="8">
    <source>
        <dbReference type="PROSITE" id="PS50222"/>
    </source>
</evidence>
<keyword evidence="5" id="KW-0514">Muscle protein</keyword>
<dbReference type="GO" id="GO:0005509">
    <property type="term" value="F:calcium ion binding"/>
    <property type="evidence" value="ECO:0007669"/>
    <property type="project" value="InterPro"/>
</dbReference>
<evidence type="ECO:0000256" key="1">
    <source>
        <dbReference type="ARBA" id="ARBA00022723"/>
    </source>
</evidence>
<evidence type="ECO:0000313" key="10">
    <source>
        <dbReference type="Proteomes" id="UP000318571"/>
    </source>
</evidence>
<organism evidence="9 10">
    <name type="scientific">Tigriopus californicus</name>
    <name type="common">Marine copepod</name>
    <dbReference type="NCBI Taxonomy" id="6832"/>
    <lineage>
        <taxon>Eukaryota</taxon>
        <taxon>Metazoa</taxon>
        <taxon>Ecdysozoa</taxon>
        <taxon>Arthropoda</taxon>
        <taxon>Crustacea</taxon>
        <taxon>Multicrustacea</taxon>
        <taxon>Hexanauplia</taxon>
        <taxon>Copepoda</taxon>
        <taxon>Harpacticoida</taxon>
        <taxon>Harpacticidae</taxon>
        <taxon>Tigriopus</taxon>
    </lineage>
</organism>